<dbReference type="PANTHER" id="PTHR12110">
    <property type="entry name" value="HYDROXYPYRUVATE ISOMERASE"/>
    <property type="match status" value="1"/>
</dbReference>
<dbReference type="Pfam" id="PF01261">
    <property type="entry name" value="AP_endonuc_2"/>
    <property type="match status" value="1"/>
</dbReference>
<evidence type="ECO:0000313" key="3">
    <source>
        <dbReference type="Proteomes" id="UP000002027"/>
    </source>
</evidence>
<dbReference type="Proteomes" id="UP000002027">
    <property type="component" value="Chromosome 1"/>
</dbReference>
<dbReference type="KEGG" id="sti:Sthe_1069"/>
<dbReference type="EMBL" id="CP001823">
    <property type="protein sequence ID" value="ACZ38505.1"/>
    <property type="molecule type" value="Genomic_DNA"/>
</dbReference>
<dbReference type="InterPro" id="IPR036237">
    <property type="entry name" value="Xyl_isomerase-like_sf"/>
</dbReference>
<dbReference type="InterPro" id="IPR013022">
    <property type="entry name" value="Xyl_isomerase-like_TIM-brl"/>
</dbReference>
<organism evidence="2 3">
    <name type="scientific">Sphaerobacter thermophilus (strain ATCC 49802 / DSM 20745 / KCCM 41009 / NCIMB 13125 / S 6022)</name>
    <dbReference type="NCBI Taxonomy" id="479434"/>
    <lineage>
        <taxon>Bacteria</taxon>
        <taxon>Pseudomonadati</taxon>
        <taxon>Thermomicrobiota</taxon>
        <taxon>Thermomicrobia</taxon>
        <taxon>Sphaerobacterales</taxon>
        <taxon>Sphaerobacterineae</taxon>
        <taxon>Sphaerobacteraceae</taxon>
        <taxon>Sphaerobacter</taxon>
    </lineage>
</organism>
<feature type="domain" description="Xylose isomerase-like TIM barrel" evidence="1">
    <location>
        <begin position="19"/>
        <end position="245"/>
    </location>
</feature>
<evidence type="ECO:0000313" key="2">
    <source>
        <dbReference type="EMBL" id="ACZ38505.1"/>
    </source>
</evidence>
<dbReference type="OrthoDB" id="157231at2"/>
<name>D1C2N8_SPHTD</name>
<gene>
    <name evidence="2" type="ordered locus">Sthe_1069</name>
</gene>
<accession>D1C2N8</accession>
<reference evidence="3" key="1">
    <citation type="submission" date="2009-11" db="EMBL/GenBank/DDBJ databases">
        <title>The complete chromosome 1 of Sphaerobacter thermophilus DSM 20745.</title>
        <authorList>
            <person name="Lucas S."/>
            <person name="Copeland A."/>
            <person name="Lapidus A."/>
            <person name="Glavina del Rio T."/>
            <person name="Dalin E."/>
            <person name="Tice H."/>
            <person name="Bruce D."/>
            <person name="Goodwin L."/>
            <person name="Pitluck S."/>
            <person name="Kyrpides N."/>
            <person name="Mavromatis K."/>
            <person name="Ivanova N."/>
            <person name="Mikhailova N."/>
            <person name="LaButti K.M."/>
            <person name="Clum A."/>
            <person name="Sun H.I."/>
            <person name="Brettin T."/>
            <person name="Detter J.C."/>
            <person name="Han C."/>
            <person name="Larimer F."/>
            <person name="Land M."/>
            <person name="Hauser L."/>
            <person name="Markowitz V."/>
            <person name="Cheng J.F."/>
            <person name="Hugenholtz P."/>
            <person name="Woyke T."/>
            <person name="Wu D."/>
            <person name="Steenblock K."/>
            <person name="Schneider S."/>
            <person name="Pukall R."/>
            <person name="Goeker M."/>
            <person name="Klenk H.P."/>
            <person name="Eisen J.A."/>
        </authorList>
    </citation>
    <scope>NUCLEOTIDE SEQUENCE [LARGE SCALE GENOMIC DNA]</scope>
    <source>
        <strain evidence="3">ATCC 49802 / DSM 20745 / S 6022</strain>
    </source>
</reference>
<dbReference type="AlphaFoldDB" id="D1C2N8"/>
<dbReference type="HOGENOM" id="CLU_085089_0_0_0"/>
<dbReference type="SUPFAM" id="SSF51658">
    <property type="entry name" value="Xylose isomerase-like"/>
    <property type="match status" value="1"/>
</dbReference>
<dbReference type="RefSeq" id="WP_012871552.1">
    <property type="nucleotide sequence ID" value="NC_013523.1"/>
</dbReference>
<proteinExistence type="predicted"/>
<dbReference type="Gene3D" id="3.20.20.150">
    <property type="entry name" value="Divalent-metal-dependent TIM barrel enzymes"/>
    <property type="match status" value="1"/>
</dbReference>
<keyword evidence="2" id="KW-0413">Isomerase</keyword>
<dbReference type="InParanoid" id="D1C2N8"/>
<dbReference type="InterPro" id="IPR050312">
    <property type="entry name" value="IolE/XylAMocC-like"/>
</dbReference>
<keyword evidence="3" id="KW-1185">Reference proteome</keyword>
<reference evidence="2 3" key="2">
    <citation type="journal article" date="2010" name="Stand. Genomic Sci.">
        <title>Complete genome sequence of Desulfohalobium retbaense type strain (HR(100)).</title>
        <authorList>
            <person name="Spring S."/>
            <person name="Nolan M."/>
            <person name="Lapidus A."/>
            <person name="Glavina Del Rio T."/>
            <person name="Copeland A."/>
            <person name="Tice H."/>
            <person name="Cheng J.F."/>
            <person name="Lucas S."/>
            <person name="Land M."/>
            <person name="Chen F."/>
            <person name="Bruce D."/>
            <person name="Goodwin L."/>
            <person name="Pitluck S."/>
            <person name="Ivanova N."/>
            <person name="Mavromatis K."/>
            <person name="Mikhailova N."/>
            <person name="Pati A."/>
            <person name="Chen A."/>
            <person name="Palaniappan K."/>
            <person name="Hauser L."/>
            <person name="Chang Y.J."/>
            <person name="Jeffries C.D."/>
            <person name="Munk C."/>
            <person name="Kiss H."/>
            <person name="Chain P."/>
            <person name="Han C."/>
            <person name="Brettin T."/>
            <person name="Detter J.C."/>
            <person name="Schuler E."/>
            <person name="Goker M."/>
            <person name="Rohde M."/>
            <person name="Bristow J."/>
            <person name="Eisen J.A."/>
            <person name="Markowitz V."/>
            <person name="Hugenholtz P."/>
            <person name="Kyrpides N.C."/>
            <person name="Klenk H.P."/>
        </authorList>
    </citation>
    <scope>NUCLEOTIDE SEQUENCE [LARGE SCALE GENOMIC DNA]</scope>
    <source>
        <strain evidence="3">ATCC 49802 / DSM 20745 / S 6022</strain>
    </source>
</reference>
<dbReference type="PANTHER" id="PTHR12110:SF41">
    <property type="entry name" value="INOSOSE DEHYDRATASE"/>
    <property type="match status" value="1"/>
</dbReference>
<sequence length="288" mass="31392">MDILISTGSLTGIPLRTAFDLARRAGADGVELMLTGRLVRRGPERIQALENWTGVPVRAVHAVMRLREPSLHQAADDILLSARFAHSLAHCDTLVVHIPNAPTLHAPGTRIWFDAIETALAVTEQGRTRIAVENTGRLRRSDPDPFLDHPDRLLRFAQEWGVAITFDSAHAASQGWDVLDVVPRLAPHLANVHLSDYGRHTFRIGLANALLRDHQLPGSGVLPLDDVLAGLVQAGYDGLVTLELSPVALRVPWLPSAERRLAAAIGRCRAAIFTALRAGRTTHHPGRP</sequence>
<dbReference type="GO" id="GO:0016853">
    <property type="term" value="F:isomerase activity"/>
    <property type="evidence" value="ECO:0007669"/>
    <property type="project" value="UniProtKB-KW"/>
</dbReference>
<protein>
    <submittedName>
        <fullName evidence="2">Xylose isomerase domain protein TIM barrel</fullName>
    </submittedName>
</protein>
<evidence type="ECO:0000259" key="1">
    <source>
        <dbReference type="Pfam" id="PF01261"/>
    </source>
</evidence>
<dbReference type="STRING" id="479434.Sthe_1069"/>
<dbReference type="eggNOG" id="COG1082">
    <property type="taxonomic scope" value="Bacteria"/>
</dbReference>